<name>A0ABU5DZD4_9PROT</name>
<dbReference type="Proteomes" id="UP001271769">
    <property type="component" value="Unassembled WGS sequence"/>
</dbReference>
<protein>
    <submittedName>
        <fullName evidence="1">Uncharacterized protein</fullName>
    </submittedName>
</protein>
<reference evidence="1 2" key="1">
    <citation type="journal article" date="2013" name="Antonie Van Leeuwenhoek">
        <title>Dongia rigui sp. nov., isolated from freshwater of a large wetland in Korea.</title>
        <authorList>
            <person name="Baik K.S."/>
            <person name="Hwang Y.M."/>
            <person name="Choi J.S."/>
            <person name="Kwon J."/>
            <person name="Seong C.N."/>
        </authorList>
    </citation>
    <scope>NUCLEOTIDE SEQUENCE [LARGE SCALE GENOMIC DNA]</scope>
    <source>
        <strain evidence="1 2">04SU4-P</strain>
    </source>
</reference>
<dbReference type="InterPro" id="IPR016032">
    <property type="entry name" value="Sig_transdc_resp-reg_C-effctor"/>
</dbReference>
<dbReference type="EMBL" id="JAXCLX010000002">
    <property type="protein sequence ID" value="MDY0872697.1"/>
    <property type="molecule type" value="Genomic_DNA"/>
</dbReference>
<proteinExistence type="predicted"/>
<comment type="caution">
    <text evidence="1">The sequence shown here is derived from an EMBL/GenBank/DDBJ whole genome shotgun (WGS) entry which is preliminary data.</text>
</comment>
<organism evidence="1 2">
    <name type="scientific">Dongia rigui</name>
    <dbReference type="NCBI Taxonomy" id="940149"/>
    <lineage>
        <taxon>Bacteria</taxon>
        <taxon>Pseudomonadati</taxon>
        <taxon>Pseudomonadota</taxon>
        <taxon>Alphaproteobacteria</taxon>
        <taxon>Rhodospirillales</taxon>
        <taxon>Dongiaceae</taxon>
        <taxon>Dongia</taxon>
    </lineage>
</organism>
<dbReference type="SUPFAM" id="SSF46894">
    <property type="entry name" value="C-terminal effector domain of the bipartite response regulators"/>
    <property type="match status" value="1"/>
</dbReference>
<evidence type="ECO:0000313" key="1">
    <source>
        <dbReference type="EMBL" id="MDY0872697.1"/>
    </source>
</evidence>
<accession>A0ABU5DZD4</accession>
<evidence type="ECO:0000313" key="2">
    <source>
        <dbReference type="Proteomes" id="UP001271769"/>
    </source>
</evidence>
<sequence>MSGIRSNVTHLPTCRSTVADGAMGSGQPEAVALRSDIAALICPDWRIASLVMDARTGQVTFANTPCLQLLSGEHSIQIVSGRFSFMTPIVTDRFYATLDRLVSSGLESATMVERGGVGAHFLAITIRNTQGFFRDVLNRSLGERGERTQFVIVEFAGSRDQSDWLAMRSFTQSFGLSTFESELCDLIVRGLDPAEIAALKMRDADEVDAAIDGLLVKLGCKNAAQLVRLVMTLCPPTRQA</sequence>
<dbReference type="RefSeq" id="WP_320501171.1">
    <property type="nucleotide sequence ID" value="NZ_JAXCLX010000002.1"/>
</dbReference>
<gene>
    <name evidence="1" type="ORF">SMD31_12210</name>
</gene>
<keyword evidence="2" id="KW-1185">Reference proteome</keyword>